<name>A0ABU7EEG4_9TELE</name>
<dbReference type="EMBL" id="JAHUTJ010054225">
    <property type="protein sequence ID" value="MED6285657.1"/>
    <property type="molecule type" value="Genomic_DNA"/>
</dbReference>
<gene>
    <name evidence="1" type="ORF">CHARACLAT_031372</name>
</gene>
<accession>A0ABU7EEG4</accession>
<evidence type="ECO:0000313" key="2">
    <source>
        <dbReference type="Proteomes" id="UP001352852"/>
    </source>
</evidence>
<protein>
    <submittedName>
        <fullName evidence="1">Uncharacterized protein</fullName>
    </submittedName>
</protein>
<sequence>MMARRMKPRGLLAASQISKPVAQVVGVHPVTSGLPVRTAAPSVSAIVSLGKTRHSPCLPMVFRGPSGADCMAASLECVDD</sequence>
<dbReference type="Proteomes" id="UP001352852">
    <property type="component" value="Unassembled WGS sequence"/>
</dbReference>
<reference evidence="1 2" key="1">
    <citation type="submission" date="2021-06" db="EMBL/GenBank/DDBJ databases">
        <authorList>
            <person name="Palmer J.M."/>
        </authorList>
    </citation>
    <scope>NUCLEOTIDE SEQUENCE [LARGE SCALE GENOMIC DNA]</scope>
    <source>
        <strain evidence="1 2">CL_MEX2019</strain>
        <tissue evidence="1">Muscle</tissue>
    </source>
</reference>
<organism evidence="1 2">
    <name type="scientific">Characodon lateralis</name>
    <dbReference type="NCBI Taxonomy" id="208331"/>
    <lineage>
        <taxon>Eukaryota</taxon>
        <taxon>Metazoa</taxon>
        <taxon>Chordata</taxon>
        <taxon>Craniata</taxon>
        <taxon>Vertebrata</taxon>
        <taxon>Euteleostomi</taxon>
        <taxon>Actinopterygii</taxon>
        <taxon>Neopterygii</taxon>
        <taxon>Teleostei</taxon>
        <taxon>Neoteleostei</taxon>
        <taxon>Acanthomorphata</taxon>
        <taxon>Ovalentaria</taxon>
        <taxon>Atherinomorphae</taxon>
        <taxon>Cyprinodontiformes</taxon>
        <taxon>Goodeidae</taxon>
        <taxon>Characodon</taxon>
    </lineage>
</organism>
<evidence type="ECO:0000313" key="1">
    <source>
        <dbReference type="EMBL" id="MED6285657.1"/>
    </source>
</evidence>
<proteinExistence type="predicted"/>
<keyword evidence="2" id="KW-1185">Reference proteome</keyword>
<comment type="caution">
    <text evidence="1">The sequence shown here is derived from an EMBL/GenBank/DDBJ whole genome shotgun (WGS) entry which is preliminary data.</text>
</comment>